<comment type="caution">
    <text evidence="6">The sequence shown here is derived from an EMBL/GenBank/DDBJ whole genome shotgun (WGS) entry which is preliminary data.</text>
</comment>
<evidence type="ECO:0000256" key="2">
    <source>
        <dbReference type="ARBA" id="ARBA00022692"/>
    </source>
</evidence>
<reference evidence="6" key="1">
    <citation type="submission" date="2020-03" db="EMBL/GenBank/DDBJ databases">
        <title>Genome of Pelagibius litoralis DSM 21314T.</title>
        <authorList>
            <person name="Wang G."/>
        </authorList>
    </citation>
    <scope>NUCLEOTIDE SEQUENCE</scope>
    <source>
        <strain evidence="6">DSM 21314</strain>
    </source>
</reference>
<dbReference type="RefSeq" id="WP_167225364.1">
    <property type="nucleotide sequence ID" value="NZ_JAAQPH010000009.1"/>
</dbReference>
<feature type="transmembrane region" description="Helical" evidence="5">
    <location>
        <begin position="12"/>
        <end position="30"/>
    </location>
</feature>
<keyword evidence="3 5" id="KW-1133">Transmembrane helix</keyword>
<keyword evidence="7" id="KW-1185">Reference proteome</keyword>
<dbReference type="GO" id="GO:0016740">
    <property type="term" value="F:transferase activity"/>
    <property type="evidence" value="ECO:0007669"/>
    <property type="project" value="UniProtKB-ARBA"/>
</dbReference>
<protein>
    <submittedName>
        <fullName evidence="6">Isoprenylcysteine carboxylmethyltransferase family protein</fullName>
    </submittedName>
</protein>
<keyword evidence="4 5" id="KW-0472">Membrane</keyword>
<dbReference type="Pfam" id="PF04191">
    <property type="entry name" value="PEMT"/>
    <property type="match status" value="1"/>
</dbReference>
<feature type="transmembrane region" description="Helical" evidence="5">
    <location>
        <begin position="50"/>
        <end position="70"/>
    </location>
</feature>
<sequence>MNDRRESDTAGVIAHPPVLYLGFLLAGLAADRLLGLPALPYLAGDLGFSLGTASGLAGLALLFAAAARFIKAGTNIPTSRPSTALVTGGLYRFSRNPIYLGLTLIYLGLTLGLASLAALLFLPLLLAVMQVGVIQREERYLEAKFGEPYRAYKQKVRRWL</sequence>
<proteinExistence type="predicted"/>
<evidence type="ECO:0000256" key="3">
    <source>
        <dbReference type="ARBA" id="ARBA00022989"/>
    </source>
</evidence>
<evidence type="ECO:0000313" key="6">
    <source>
        <dbReference type="EMBL" id="NIA69607.1"/>
    </source>
</evidence>
<dbReference type="Proteomes" id="UP000761264">
    <property type="component" value="Unassembled WGS sequence"/>
</dbReference>
<dbReference type="PANTHER" id="PTHR12714">
    <property type="entry name" value="PROTEIN-S ISOPRENYLCYSTEINE O-METHYLTRANSFERASE"/>
    <property type="match status" value="1"/>
</dbReference>
<name>A0A967EY67_9PROT</name>
<accession>A0A967EY67</accession>
<dbReference type="Gene3D" id="1.20.120.1630">
    <property type="match status" value="1"/>
</dbReference>
<dbReference type="GO" id="GO:0012505">
    <property type="term" value="C:endomembrane system"/>
    <property type="evidence" value="ECO:0007669"/>
    <property type="project" value="UniProtKB-SubCell"/>
</dbReference>
<dbReference type="InterPro" id="IPR007318">
    <property type="entry name" value="Phopholipid_MeTrfase"/>
</dbReference>
<evidence type="ECO:0000256" key="1">
    <source>
        <dbReference type="ARBA" id="ARBA00004127"/>
    </source>
</evidence>
<evidence type="ECO:0000313" key="7">
    <source>
        <dbReference type="Proteomes" id="UP000761264"/>
    </source>
</evidence>
<feature type="transmembrane region" description="Helical" evidence="5">
    <location>
        <begin position="98"/>
        <end position="122"/>
    </location>
</feature>
<dbReference type="PROSITE" id="PS50244">
    <property type="entry name" value="S5A_REDUCTASE"/>
    <property type="match status" value="1"/>
</dbReference>
<dbReference type="EMBL" id="JAAQPH010000009">
    <property type="protein sequence ID" value="NIA69607.1"/>
    <property type="molecule type" value="Genomic_DNA"/>
</dbReference>
<gene>
    <name evidence="6" type="ORF">HBA54_13480</name>
</gene>
<evidence type="ECO:0000256" key="4">
    <source>
        <dbReference type="ARBA" id="ARBA00023136"/>
    </source>
</evidence>
<evidence type="ECO:0000256" key="5">
    <source>
        <dbReference type="SAM" id="Phobius"/>
    </source>
</evidence>
<dbReference type="PANTHER" id="PTHR12714:SF24">
    <property type="entry name" value="SLR1182 PROTEIN"/>
    <property type="match status" value="1"/>
</dbReference>
<comment type="subcellular location">
    <subcellularLocation>
        <location evidence="1">Endomembrane system</location>
        <topology evidence="1">Multi-pass membrane protein</topology>
    </subcellularLocation>
</comment>
<dbReference type="AlphaFoldDB" id="A0A967EY67"/>
<keyword evidence="2 5" id="KW-0812">Transmembrane</keyword>
<organism evidence="6 7">
    <name type="scientific">Pelagibius litoralis</name>
    <dbReference type="NCBI Taxonomy" id="374515"/>
    <lineage>
        <taxon>Bacteria</taxon>
        <taxon>Pseudomonadati</taxon>
        <taxon>Pseudomonadota</taxon>
        <taxon>Alphaproteobacteria</taxon>
        <taxon>Rhodospirillales</taxon>
        <taxon>Rhodovibrionaceae</taxon>
        <taxon>Pelagibius</taxon>
    </lineage>
</organism>